<comment type="caution">
    <text evidence="9">The sequence shown here is derived from an EMBL/GenBank/DDBJ whole genome shotgun (WGS) entry which is preliminary data.</text>
</comment>
<feature type="coiled-coil region" evidence="7">
    <location>
        <begin position="95"/>
        <end position="122"/>
    </location>
</feature>
<comment type="subcellular location">
    <subcellularLocation>
        <location evidence="1">Cytoplasm</location>
    </subcellularLocation>
</comment>
<accession>A0ABR4B9B4</accession>
<reference evidence="9 10" key="1">
    <citation type="submission" date="2024-09" db="EMBL/GenBank/DDBJ databases">
        <title>Rethinking Asexuality: The Enigmatic Case of Functional Sexual Genes in Lepraria (Stereocaulaceae).</title>
        <authorList>
            <person name="Doellman M."/>
            <person name="Sun Y."/>
            <person name="Barcenas-Pena A."/>
            <person name="Lumbsch H.T."/>
            <person name="Grewe F."/>
        </authorList>
    </citation>
    <scope>NUCLEOTIDE SEQUENCE [LARGE SCALE GENOMIC DNA]</scope>
    <source>
        <strain evidence="9 10">Grewe 0041</strain>
    </source>
</reference>
<keyword evidence="5" id="KW-0862">Zinc</keyword>
<evidence type="ECO:0000313" key="10">
    <source>
        <dbReference type="Proteomes" id="UP001590951"/>
    </source>
</evidence>
<keyword evidence="4" id="KW-0863">Zinc-finger</keyword>
<organism evidence="9 10">
    <name type="scientific">Lepraria finkii</name>
    <dbReference type="NCBI Taxonomy" id="1340010"/>
    <lineage>
        <taxon>Eukaryota</taxon>
        <taxon>Fungi</taxon>
        <taxon>Dikarya</taxon>
        <taxon>Ascomycota</taxon>
        <taxon>Pezizomycotina</taxon>
        <taxon>Lecanoromycetes</taxon>
        <taxon>OSLEUM clade</taxon>
        <taxon>Lecanoromycetidae</taxon>
        <taxon>Lecanorales</taxon>
        <taxon>Lecanorineae</taxon>
        <taxon>Stereocaulaceae</taxon>
        <taxon>Lepraria</taxon>
    </lineage>
</organism>
<evidence type="ECO:0000256" key="5">
    <source>
        <dbReference type="ARBA" id="ARBA00022833"/>
    </source>
</evidence>
<dbReference type="Proteomes" id="UP001590951">
    <property type="component" value="Unassembled WGS sequence"/>
</dbReference>
<evidence type="ECO:0000256" key="7">
    <source>
        <dbReference type="SAM" id="Coils"/>
    </source>
</evidence>
<evidence type="ECO:0000256" key="3">
    <source>
        <dbReference type="ARBA" id="ARBA00022723"/>
    </source>
</evidence>
<feature type="domain" description="RZ-type" evidence="8">
    <location>
        <begin position="360"/>
        <end position="435"/>
    </location>
</feature>
<proteinExistence type="predicted"/>
<protein>
    <recommendedName>
        <fullName evidence="8">RZ-type domain-containing protein</fullName>
    </recommendedName>
</protein>
<evidence type="ECO:0000256" key="6">
    <source>
        <dbReference type="ARBA" id="ARBA00022859"/>
    </source>
</evidence>
<dbReference type="InterPro" id="IPR046439">
    <property type="entry name" value="ZF_RZ_dom"/>
</dbReference>
<evidence type="ECO:0000256" key="1">
    <source>
        <dbReference type="ARBA" id="ARBA00004496"/>
    </source>
</evidence>
<keyword evidence="7" id="KW-0175">Coiled coil</keyword>
<dbReference type="EMBL" id="JBHFEH010000020">
    <property type="protein sequence ID" value="KAL2053461.1"/>
    <property type="molecule type" value="Genomic_DNA"/>
</dbReference>
<evidence type="ECO:0000313" key="9">
    <source>
        <dbReference type="EMBL" id="KAL2053461.1"/>
    </source>
</evidence>
<keyword evidence="2" id="KW-0963">Cytoplasm</keyword>
<keyword evidence="10" id="KW-1185">Reference proteome</keyword>
<gene>
    <name evidence="9" type="ORF">ABVK25_006112</name>
</gene>
<evidence type="ECO:0000256" key="2">
    <source>
        <dbReference type="ARBA" id="ARBA00022490"/>
    </source>
</evidence>
<sequence>MKSYSEIDLSETPIVVLGCGHFFTAETLDGHMGMAEVYKQDIQGEFTGLQDVSAVLALAVPRCPDCQCPVRQYCTQRFNRVINRAVIDEMSKRFLVNGKGELRGLERQILELEHDLEESQQEIMRSVGQAVASLTGGVTPARALEVTQQLRIRHKNSRNLEKAIQSFCRKVADKNQPAQKLHDATVNTARRKSIDQLMADLSVTESFPAIPRDRRVTLGGCIAQLHAQCIILTDSLVVAQTLRIKFTGASIDMPEGSPSRLAKPFFQSCGAFIGECNTESLPKLGVEASLYYARVARSYESYCSSAKTNVEQASDYIKSAKELLEQAKELCSQPFENADGLRRAVEELSKLLRREWYEPVTADELAAIKNAMITGSKGIATHSGHWYNCANGHPFAIGECGMPMQLARCPECGAPVGGQSHRAVEGVTRAMEMET</sequence>
<dbReference type="Pfam" id="PF20173">
    <property type="entry name" value="ZnF_RZ-type"/>
    <property type="match status" value="1"/>
</dbReference>
<dbReference type="PROSITE" id="PS51981">
    <property type="entry name" value="ZF_RZ"/>
    <property type="match status" value="1"/>
</dbReference>
<keyword evidence="6" id="KW-0391">Immunity</keyword>
<evidence type="ECO:0000256" key="4">
    <source>
        <dbReference type="ARBA" id="ARBA00022771"/>
    </source>
</evidence>
<name>A0ABR4B9B4_9LECA</name>
<evidence type="ECO:0000259" key="8">
    <source>
        <dbReference type="PROSITE" id="PS51981"/>
    </source>
</evidence>
<keyword evidence="3" id="KW-0479">Metal-binding</keyword>